<dbReference type="EMBL" id="WJHE01000682">
    <property type="protein sequence ID" value="MST33666.1"/>
    <property type="molecule type" value="Genomic_DNA"/>
</dbReference>
<keyword evidence="3" id="KW-0378">Hydrolase</keyword>
<protein>
    <submittedName>
        <fullName evidence="3">Endonuclease domain-containing protein</fullName>
    </submittedName>
</protein>
<dbReference type="Proteomes" id="UP000437736">
    <property type="component" value="Unassembled WGS sequence"/>
</dbReference>
<feature type="non-terminal residue" evidence="3">
    <location>
        <position position="418"/>
    </location>
</feature>
<dbReference type="InterPro" id="IPR043689">
    <property type="entry name" value="MurL"/>
</dbReference>
<keyword evidence="3" id="KW-0540">Nuclease</keyword>
<feature type="domain" description="MurL N-terminal" evidence="2">
    <location>
        <begin position="17"/>
        <end position="293"/>
    </location>
</feature>
<evidence type="ECO:0000259" key="2">
    <source>
        <dbReference type="Pfam" id="PF26299"/>
    </source>
</evidence>
<dbReference type="InterPro" id="IPR058741">
    <property type="entry name" value="MurL_C"/>
</dbReference>
<keyword evidence="4" id="KW-1185">Reference proteome</keyword>
<accession>A0ABW9QVW0</accession>
<evidence type="ECO:0000313" key="3">
    <source>
        <dbReference type="EMBL" id="MST33666.1"/>
    </source>
</evidence>
<reference evidence="3 4" key="1">
    <citation type="submission" date="2019-11" db="EMBL/GenBank/DDBJ databases">
        <title>Acidiferrimicrobium australis gen. nov., sp. nov., an acidophilic and obligately heterotrophic, member of the Actinobacteria that catalyses dissimilatory oxido- reduction of iron isolated from metal-rich acidic water in Chile.</title>
        <authorList>
            <person name="Gonzalez D."/>
            <person name="Huber K."/>
            <person name="Hedrich S."/>
            <person name="Rojas-Villalobos C."/>
            <person name="Quatrini R."/>
            <person name="Dinamarca M.A."/>
            <person name="Schwarz A."/>
            <person name="Canales C."/>
            <person name="Nancucheo I."/>
        </authorList>
    </citation>
    <scope>NUCLEOTIDE SEQUENCE [LARGE SCALE GENOMIC DNA]</scope>
    <source>
        <strain evidence="3 4">USS-CCA1</strain>
    </source>
</reference>
<comment type="caution">
    <text evidence="3">The sequence shown here is derived from an EMBL/GenBank/DDBJ whole genome shotgun (WGS) entry which is preliminary data.</text>
</comment>
<dbReference type="GO" id="GO:0004519">
    <property type="term" value="F:endonuclease activity"/>
    <property type="evidence" value="ECO:0007669"/>
    <property type="project" value="UniProtKB-KW"/>
</dbReference>
<proteinExistence type="inferred from homology"/>
<feature type="domain" description="MurL C-terminal" evidence="1">
    <location>
        <begin position="316"/>
        <end position="417"/>
    </location>
</feature>
<gene>
    <name evidence="3" type="ORF">GHK86_13175</name>
</gene>
<organism evidence="3 4">
    <name type="scientific">Acidiferrimicrobium australe</name>
    <dbReference type="NCBI Taxonomy" id="2664430"/>
    <lineage>
        <taxon>Bacteria</taxon>
        <taxon>Bacillati</taxon>
        <taxon>Actinomycetota</taxon>
        <taxon>Acidimicrobiia</taxon>
        <taxon>Acidimicrobiales</taxon>
        <taxon>Acidimicrobiaceae</taxon>
        <taxon>Acidiferrimicrobium</taxon>
    </lineage>
</organism>
<keyword evidence="3" id="KW-0255">Endonuclease</keyword>
<name>A0ABW9QVW0_9ACTN</name>
<evidence type="ECO:0000313" key="4">
    <source>
        <dbReference type="Proteomes" id="UP000437736"/>
    </source>
</evidence>
<dbReference type="InterPro" id="IPR058740">
    <property type="entry name" value="MurL_N"/>
</dbReference>
<evidence type="ECO:0000259" key="1">
    <source>
        <dbReference type="Pfam" id="PF26298"/>
    </source>
</evidence>
<dbReference type="Pfam" id="PF26299">
    <property type="entry name" value="MurL_N"/>
    <property type="match status" value="1"/>
</dbReference>
<dbReference type="HAMAP" id="MF_02209">
    <property type="entry name" value="MurL"/>
    <property type="match status" value="1"/>
</dbReference>
<sequence>MTATPREAGRGGFGPAAAFRYVGWDVDPEGGQLACRYALDGREFVERVRVEADPAAWRTPAAGEAARLVFLLAGVSYYKAGAPPVLDLGTTPVRPGDGALLLDFYRQGLGEFAYRNDLDLAALRLVGGAELGPPVGREAPADAPLVPFGGGIDSIVTVEGVRARRPAGGTTLFVLSREGDRFAAIEDAAAATGLPVARASRALDPAILDSASQGWLNGHVPVTGVLSAIALLVAVLRDHDAVVMSNEWSASIGNVELPGGGSVNHQWSKSLAFEELLRSHLARSIAPPPAYFSWLRPWSELWVARRFAELGEYHRVFRSCNRAFALDPGRRLDHWCGRCDKCCFIDLVLAPFVPAATLRDVFGGREPLDDPSLAPRFRALLGRSPDVKPWECVGEVGECRAAAALAAARPDRARSALL</sequence>
<dbReference type="Pfam" id="PF26298">
    <property type="entry name" value="MurL_epimerase_C"/>
    <property type="match status" value="1"/>
</dbReference>